<dbReference type="InterPro" id="IPR001344">
    <property type="entry name" value="Chloro_AB-bd_pln"/>
</dbReference>
<keyword evidence="5" id="KW-0602">Photosynthesis</keyword>
<dbReference type="GO" id="GO:0009765">
    <property type="term" value="P:photosynthesis, light harvesting"/>
    <property type="evidence" value="ECO:0007669"/>
    <property type="project" value="InterPro"/>
</dbReference>
<reference evidence="9" key="1">
    <citation type="submission" date="2021-01" db="EMBL/GenBank/DDBJ databases">
        <authorList>
            <person name="Corre E."/>
            <person name="Pelletier E."/>
            <person name="Niang G."/>
            <person name="Scheremetjew M."/>
            <person name="Finn R."/>
            <person name="Kale V."/>
            <person name="Holt S."/>
            <person name="Cochrane G."/>
            <person name="Meng A."/>
            <person name="Brown T."/>
            <person name="Cohen L."/>
        </authorList>
    </citation>
    <scope>NUCLEOTIDE SEQUENCE</scope>
    <source>
        <strain evidence="9">CCMP1510</strain>
    </source>
</reference>
<evidence type="ECO:0000313" key="9">
    <source>
        <dbReference type="EMBL" id="CAE0369598.1"/>
    </source>
</evidence>
<dbReference type="InterPro" id="IPR022796">
    <property type="entry name" value="Chloroa_b-bind"/>
</dbReference>
<evidence type="ECO:0000256" key="8">
    <source>
        <dbReference type="SAM" id="SignalP"/>
    </source>
</evidence>
<evidence type="ECO:0000256" key="4">
    <source>
        <dbReference type="ARBA" id="ARBA00022528"/>
    </source>
</evidence>
<feature type="chain" id="PRO_5030968064" description="Plastid light harvesting protein" evidence="8">
    <location>
        <begin position="17"/>
        <end position="220"/>
    </location>
</feature>
<feature type="binding site" evidence="7">
    <location>
        <position position="71"/>
    </location>
    <ligand>
        <name>chlorophyll a</name>
        <dbReference type="ChEBI" id="CHEBI:58416"/>
        <label>1</label>
    </ligand>
</feature>
<dbReference type="AlphaFoldDB" id="A0A7S3NI94"/>
<sequence length="220" mass="24096">MKFALALALIVPTSVAFMAPSAQVSSSLKASPYENEIGVLPPTGYFDPAKLCNSNTDPETFARYREAELKHGRVCQLVVLGYVVPEFYRFPGEVAKGLPFADVPNGLAALKVVPFWGWLQIIIAIGAVDKKGFLGDFDIGKRDESDLPGDLLEKRLTQELQHGRLAMLATLELFRHDAQNLVVPNFDGLPELITGLPFIYKDFDGGEFFEKFSGIGASSL</sequence>
<organism evidence="9">
    <name type="scientific">Aureoumbra lagunensis</name>
    <dbReference type="NCBI Taxonomy" id="44058"/>
    <lineage>
        <taxon>Eukaryota</taxon>
        <taxon>Sar</taxon>
        <taxon>Stramenopiles</taxon>
        <taxon>Ochrophyta</taxon>
        <taxon>Pelagophyceae</taxon>
        <taxon>Pelagomonadales</taxon>
        <taxon>Aureoumbra</taxon>
    </lineage>
</organism>
<dbReference type="PANTHER" id="PTHR21649">
    <property type="entry name" value="CHLOROPHYLL A/B BINDING PROTEIN"/>
    <property type="match status" value="1"/>
</dbReference>
<comment type="function">
    <text evidence="1">The light-harvesting complex (LHC) functions as a light receptor, it captures and delivers excitation energy to photosystems with which it is closely associated. Energy is transferred from the carotenoid and chlorophyll C (or B) to chlorophyll A and the photosynthetic reaction centers where it is used to synthesize ATP and reducing power.</text>
</comment>
<dbReference type="EMBL" id="HBIJ01015514">
    <property type="protein sequence ID" value="CAE0369598.1"/>
    <property type="molecule type" value="Transcribed_RNA"/>
</dbReference>
<dbReference type="Pfam" id="PF00504">
    <property type="entry name" value="Chloroa_b-bind"/>
    <property type="match status" value="1"/>
</dbReference>
<gene>
    <name evidence="9" type="ORF">ALAG00032_LOCUS10361</name>
</gene>
<evidence type="ECO:0000256" key="1">
    <source>
        <dbReference type="ARBA" id="ARBA00004022"/>
    </source>
</evidence>
<evidence type="ECO:0000256" key="2">
    <source>
        <dbReference type="ARBA" id="ARBA00004229"/>
    </source>
</evidence>
<protein>
    <recommendedName>
        <fullName evidence="10">Plastid light harvesting protein</fullName>
    </recommendedName>
</protein>
<evidence type="ECO:0000256" key="7">
    <source>
        <dbReference type="PIRSR" id="PIRSR601344-1"/>
    </source>
</evidence>
<accession>A0A7S3NI94</accession>
<feature type="signal peptide" evidence="8">
    <location>
        <begin position="1"/>
        <end position="16"/>
    </location>
</feature>
<evidence type="ECO:0008006" key="10">
    <source>
        <dbReference type="Google" id="ProtNLM"/>
    </source>
</evidence>
<dbReference type="Gene3D" id="1.10.3460.10">
    <property type="entry name" value="Chlorophyll a/b binding protein domain"/>
    <property type="match status" value="1"/>
</dbReference>
<dbReference type="GO" id="GO:0016020">
    <property type="term" value="C:membrane"/>
    <property type="evidence" value="ECO:0007669"/>
    <property type="project" value="InterPro"/>
</dbReference>
<keyword evidence="7" id="KW-0148">Chlorophyll</keyword>
<evidence type="ECO:0000256" key="6">
    <source>
        <dbReference type="ARBA" id="ARBA00022640"/>
    </source>
</evidence>
<dbReference type="GO" id="GO:0009507">
    <property type="term" value="C:chloroplast"/>
    <property type="evidence" value="ECO:0007669"/>
    <property type="project" value="UniProtKB-SubCell"/>
</dbReference>
<dbReference type="GO" id="GO:0016168">
    <property type="term" value="F:chlorophyll binding"/>
    <property type="evidence" value="ECO:0007669"/>
    <property type="project" value="UniProtKB-KW"/>
</dbReference>
<keyword evidence="8" id="KW-0732">Signal</keyword>
<evidence type="ECO:0000256" key="3">
    <source>
        <dbReference type="ARBA" id="ARBA00005933"/>
    </source>
</evidence>
<comment type="subcellular location">
    <subcellularLocation>
        <location evidence="2">Plastid</location>
        <location evidence="2">Chloroplast</location>
    </subcellularLocation>
</comment>
<keyword evidence="6" id="KW-0934">Plastid</keyword>
<feature type="binding site" evidence="7">
    <location>
        <position position="68"/>
    </location>
    <ligand>
        <name>chlorophyll a</name>
        <dbReference type="ChEBI" id="CHEBI:58416"/>
        <label>1</label>
    </ligand>
</feature>
<evidence type="ECO:0000256" key="5">
    <source>
        <dbReference type="ARBA" id="ARBA00022531"/>
    </source>
</evidence>
<proteinExistence type="inferred from homology"/>
<feature type="binding site" description="axial binding residue" evidence="7">
    <location>
        <position position="73"/>
    </location>
    <ligand>
        <name>chlorophyll b</name>
        <dbReference type="ChEBI" id="CHEBI:61721"/>
        <label>1</label>
    </ligand>
    <ligandPart>
        <name>Mg</name>
        <dbReference type="ChEBI" id="CHEBI:25107"/>
    </ligandPart>
</feature>
<dbReference type="SUPFAM" id="SSF103511">
    <property type="entry name" value="Chlorophyll a-b binding protein"/>
    <property type="match status" value="1"/>
</dbReference>
<name>A0A7S3NI94_9STRA</name>
<keyword evidence="4" id="KW-0150">Chloroplast</keyword>
<comment type="similarity">
    <text evidence="3">Belongs to the fucoxanthin chlorophyll protein family.</text>
</comment>
<keyword evidence="7" id="KW-0157">Chromophore</keyword>